<protein>
    <submittedName>
        <fullName evidence="6">NADH-ubiquinone oxidoreductase chain F</fullName>
        <ecNumber evidence="6">1.6.5.3</ecNumber>
    </submittedName>
</protein>
<keyword evidence="4" id="KW-0411">Iron-sulfur</keyword>
<name>A0A3B0UKT6_9ZZZZ</name>
<accession>A0A3B0UKT6</accession>
<dbReference type="AlphaFoldDB" id="A0A3B0UKT6"/>
<dbReference type="EMBL" id="UOEU01000205">
    <property type="protein sequence ID" value="VAW31348.1"/>
    <property type="molecule type" value="Genomic_DNA"/>
</dbReference>
<keyword evidence="6" id="KW-0560">Oxidoreductase</keyword>
<dbReference type="Pfam" id="PF01257">
    <property type="entry name" value="2Fe-2S_thioredx"/>
    <property type="match status" value="1"/>
</dbReference>
<organism evidence="6">
    <name type="scientific">hydrothermal vent metagenome</name>
    <dbReference type="NCBI Taxonomy" id="652676"/>
    <lineage>
        <taxon>unclassified sequences</taxon>
        <taxon>metagenomes</taxon>
        <taxon>ecological metagenomes</taxon>
    </lineage>
</organism>
<dbReference type="GO" id="GO:0016491">
    <property type="term" value="F:oxidoreductase activity"/>
    <property type="evidence" value="ECO:0007669"/>
    <property type="project" value="UniProtKB-KW"/>
</dbReference>
<dbReference type="InterPro" id="IPR036249">
    <property type="entry name" value="Thioredoxin-like_sf"/>
</dbReference>
<sequence length="279" mass="30212">MTVATQTIDLAQLTPLLEKYNGRKRDALLPLLHEAQVVYGWLPPAVQEAIGKTLRVPLADIHGVIEFYTLFYNQPTAQRVIRVCEDSACSLAGCKSVMAAIEEKLGLHHGETNPDRTITYEHVPCLGMCELAPVALDGEKPAGNLTAASVPQFLAGNHPAPQARPFGEPKWLLARFGQVDPGSLADYEAHGGYKGLREAFAQTPMEVIETVEASGIVGRGGAMFPTGRKWRFTRGATGETKHIVINADESEPGTFKDRCLMEEDPFAIIEGATLAGYAV</sequence>
<evidence type="ECO:0000259" key="5">
    <source>
        <dbReference type="Pfam" id="PF01512"/>
    </source>
</evidence>
<evidence type="ECO:0000256" key="2">
    <source>
        <dbReference type="ARBA" id="ARBA00022723"/>
    </source>
</evidence>
<dbReference type="InterPro" id="IPR037225">
    <property type="entry name" value="Nuo51_FMN-bd_sf"/>
</dbReference>
<gene>
    <name evidence="6" type="ORF">MNBD_CHLOROFLEXI01-4450</name>
</gene>
<evidence type="ECO:0000313" key="6">
    <source>
        <dbReference type="EMBL" id="VAW31348.1"/>
    </source>
</evidence>
<evidence type="ECO:0000256" key="3">
    <source>
        <dbReference type="ARBA" id="ARBA00023004"/>
    </source>
</evidence>
<dbReference type="EC" id="1.6.5.3" evidence="6"/>
<proteinExistence type="predicted"/>
<dbReference type="PANTHER" id="PTHR43578">
    <property type="entry name" value="NADH-QUINONE OXIDOREDUCTASE SUBUNIT F"/>
    <property type="match status" value="1"/>
</dbReference>
<dbReference type="InterPro" id="IPR041921">
    <property type="entry name" value="NuoE_N"/>
</dbReference>
<dbReference type="Gene3D" id="6.10.250.1450">
    <property type="match status" value="1"/>
</dbReference>
<feature type="domain" description="NADH-ubiquinone oxidoreductase 51kDa subunit FMN-binding" evidence="5">
    <location>
        <begin position="211"/>
        <end position="279"/>
    </location>
</feature>
<dbReference type="InterPro" id="IPR011538">
    <property type="entry name" value="Nuo51_FMN-bd"/>
</dbReference>
<reference evidence="6" key="1">
    <citation type="submission" date="2018-06" db="EMBL/GenBank/DDBJ databases">
        <authorList>
            <person name="Zhirakovskaya E."/>
        </authorList>
    </citation>
    <scope>NUCLEOTIDE SEQUENCE</scope>
</reference>
<keyword evidence="3" id="KW-0408">Iron</keyword>
<dbReference type="Gene3D" id="3.40.50.11540">
    <property type="entry name" value="NADH-ubiquinone oxidoreductase 51kDa subunit"/>
    <property type="match status" value="1"/>
</dbReference>
<dbReference type="GO" id="GO:0051539">
    <property type="term" value="F:4 iron, 4 sulfur cluster binding"/>
    <property type="evidence" value="ECO:0007669"/>
    <property type="project" value="UniProtKB-KW"/>
</dbReference>
<dbReference type="SUPFAM" id="SSF142019">
    <property type="entry name" value="Nqo1 FMN-binding domain-like"/>
    <property type="match status" value="1"/>
</dbReference>
<dbReference type="Gene3D" id="1.10.10.1590">
    <property type="entry name" value="NADH-quinone oxidoreductase subunit E"/>
    <property type="match status" value="1"/>
</dbReference>
<evidence type="ECO:0000256" key="1">
    <source>
        <dbReference type="ARBA" id="ARBA00022485"/>
    </source>
</evidence>
<feature type="non-terminal residue" evidence="6">
    <location>
        <position position="279"/>
    </location>
</feature>
<dbReference type="InterPro" id="IPR042128">
    <property type="entry name" value="NuoE_dom"/>
</dbReference>
<keyword evidence="2" id="KW-0479">Metal-binding</keyword>
<dbReference type="Gene3D" id="3.40.30.10">
    <property type="entry name" value="Glutaredoxin"/>
    <property type="match status" value="1"/>
</dbReference>
<keyword evidence="6" id="KW-0830">Ubiquinone</keyword>
<dbReference type="Pfam" id="PF01512">
    <property type="entry name" value="Complex1_51K"/>
    <property type="match status" value="1"/>
</dbReference>
<dbReference type="SUPFAM" id="SSF52833">
    <property type="entry name" value="Thioredoxin-like"/>
    <property type="match status" value="1"/>
</dbReference>
<dbReference type="GO" id="GO:0046872">
    <property type="term" value="F:metal ion binding"/>
    <property type="evidence" value="ECO:0007669"/>
    <property type="project" value="UniProtKB-KW"/>
</dbReference>
<keyword evidence="1" id="KW-0004">4Fe-4S</keyword>
<evidence type="ECO:0000256" key="4">
    <source>
        <dbReference type="ARBA" id="ARBA00023014"/>
    </source>
</evidence>
<dbReference type="PANTHER" id="PTHR43578:SF3">
    <property type="entry name" value="NADH-QUINONE OXIDOREDUCTASE SUBUNIT F"/>
    <property type="match status" value="1"/>
</dbReference>
<dbReference type="CDD" id="cd03064">
    <property type="entry name" value="TRX_Fd_NuoE"/>
    <property type="match status" value="1"/>
</dbReference>